<proteinExistence type="predicted"/>
<accession>E3RVP9</accession>
<dbReference type="EMBL" id="GL535312">
    <property type="protein sequence ID" value="EFQ90206.1"/>
    <property type="molecule type" value="Genomic_DNA"/>
</dbReference>
<sequence>MRLTILTLALTATTALAAPVLDGAALSATGPFLFPRSGHCNGHAAATKAFQCDSKCSQDFFKGLGCRFFCSQAYC</sequence>
<evidence type="ECO:0000256" key="1">
    <source>
        <dbReference type="SAM" id="SignalP"/>
    </source>
</evidence>
<evidence type="ECO:0000313" key="2">
    <source>
        <dbReference type="EMBL" id="EFQ90206.1"/>
    </source>
</evidence>
<dbReference type="AlphaFoldDB" id="E3RVP9"/>
<dbReference type="HOGENOM" id="CLU_2672307_0_0_1"/>
<keyword evidence="1" id="KW-0732">Signal</keyword>
<dbReference type="KEGG" id="pte:PTT_13277"/>
<keyword evidence="3" id="KW-1185">Reference proteome</keyword>
<dbReference type="Proteomes" id="UP000001067">
    <property type="component" value="Unassembled WGS sequence"/>
</dbReference>
<protein>
    <submittedName>
        <fullName evidence="2">Uncharacterized protein</fullName>
    </submittedName>
</protein>
<evidence type="ECO:0000313" key="3">
    <source>
        <dbReference type="Proteomes" id="UP000001067"/>
    </source>
</evidence>
<gene>
    <name evidence="2" type="ORF">PTT_13277</name>
</gene>
<organism evidence="3">
    <name type="scientific">Pyrenophora teres f. teres (strain 0-1)</name>
    <name type="common">Barley net blotch fungus</name>
    <name type="synonym">Drechslera teres f. teres</name>
    <dbReference type="NCBI Taxonomy" id="861557"/>
    <lineage>
        <taxon>Eukaryota</taxon>
        <taxon>Fungi</taxon>
        <taxon>Dikarya</taxon>
        <taxon>Ascomycota</taxon>
        <taxon>Pezizomycotina</taxon>
        <taxon>Dothideomycetes</taxon>
        <taxon>Pleosporomycetidae</taxon>
        <taxon>Pleosporales</taxon>
        <taxon>Pleosporineae</taxon>
        <taxon>Pleosporaceae</taxon>
        <taxon>Pyrenophora</taxon>
    </lineage>
</organism>
<feature type="chain" id="PRO_5003179472" evidence="1">
    <location>
        <begin position="18"/>
        <end position="75"/>
    </location>
</feature>
<reference evidence="2 3" key="1">
    <citation type="journal article" date="2010" name="Genome Biol.">
        <title>A first genome assembly of the barley fungal pathogen Pyrenophora teres f. teres.</title>
        <authorList>
            <person name="Ellwood S.R."/>
            <person name="Liu Z."/>
            <person name="Syme R.A."/>
            <person name="Lai Z."/>
            <person name="Hane J.K."/>
            <person name="Keiper F."/>
            <person name="Moffat C.S."/>
            <person name="Oliver R.P."/>
            <person name="Friesen T.L."/>
        </authorList>
    </citation>
    <scope>NUCLEOTIDE SEQUENCE [LARGE SCALE GENOMIC DNA]</scope>
    <source>
        <strain evidence="2 3">0-1</strain>
    </source>
</reference>
<feature type="signal peptide" evidence="1">
    <location>
        <begin position="1"/>
        <end position="17"/>
    </location>
</feature>
<name>E3RVP9_PYRTT</name>